<gene>
    <name evidence="1" type="ORF">SCALOS_LOCUS3448</name>
</gene>
<evidence type="ECO:0000313" key="1">
    <source>
        <dbReference type="EMBL" id="CAG8505895.1"/>
    </source>
</evidence>
<reference evidence="1" key="1">
    <citation type="submission" date="2021-06" db="EMBL/GenBank/DDBJ databases">
        <authorList>
            <person name="Kallberg Y."/>
            <person name="Tangrot J."/>
            <person name="Rosling A."/>
        </authorList>
    </citation>
    <scope>NUCLEOTIDE SEQUENCE</scope>
    <source>
        <strain evidence="1">AU212A</strain>
    </source>
</reference>
<comment type="caution">
    <text evidence="1">The sequence shown here is derived from an EMBL/GenBank/DDBJ whole genome shotgun (WGS) entry which is preliminary data.</text>
</comment>
<organism evidence="1 2">
    <name type="scientific">Scutellospora calospora</name>
    <dbReference type="NCBI Taxonomy" id="85575"/>
    <lineage>
        <taxon>Eukaryota</taxon>
        <taxon>Fungi</taxon>
        <taxon>Fungi incertae sedis</taxon>
        <taxon>Mucoromycota</taxon>
        <taxon>Glomeromycotina</taxon>
        <taxon>Glomeromycetes</taxon>
        <taxon>Diversisporales</taxon>
        <taxon>Gigasporaceae</taxon>
        <taxon>Scutellospora</taxon>
    </lineage>
</organism>
<proteinExistence type="predicted"/>
<evidence type="ECO:0000313" key="2">
    <source>
        <dbReference type="Proteomes" id="UP000789860"/>
    </source>
</evidence>
<sequence length="154" mass="16563">MLGGVSSVDGRLSAVPEESMQCRFQELDLCIKRYFCCESQQVGNAGAGEPQDCALERTGSSVALAASLRGLPTKVSVPGRREPPPQAEHCGIPCPWRTWISSSPRCCPDRYKFDRSTSLRDRRCAPPTRPAASPSQVGACRSPGVSQPHACVDS</sequence>
<dbReference type="EMBL" id="CAJVPM010003790">
    <property type="protein sequence ID" value="CAG8505895.1"/>
    <property type="molecule type" value="Genomic_DNA"/>
</dbReference>
<protein>
    <submittedName>
        <fullName evidence="1">6176_t:CDS:1</fullName>
    </submittedName>
</protein>
<accession>A0ACA9L3X9</accession>
<keyword evidence="2" id="KW-1185">Reference proteome</keyword>
<name>A0ACA9L3X9_9GLOM</name>
<dbReference type="Proteomes" id="UP000789860">
    <property type="component" value="Unassembled WGS sequence"/>
</dbReference>